<evidence type="ECO:0000259" key="3">
    <source>
        <dbReference type="Pfam" id="PF00588"/>
    </source>
</evidence>
<dbReference type="GO" id="GO:0006396">
    <property type="term" value="P:RNA processing"/>
    <property type="evidence" value="ECO:0007669"/>
    <property type="project" value="InterPro"/>
</dbReference>
<dbReference type="GO" id="GO:0005829">
    <property type="term" value="C:cytosol"/>
    <property type="evidence" value="ECO:0007669"/>
    <property type="project" value="TreeGrafter"/>
</dbReference>
<dbReference type="Pfam" id="PF00588">
    <property type="entry name" value="SpoU_methylase"/>
    <property type="match status" value="2"/>
</dbReference>
<accession>A0A1F7II90</accession>
<protein>
    <recommendedName>
        <fullName evidence="3">tRNA/rRNA methyltransferase SpoU type domain-containing protein</fullName>
    </recommendedName>
</protein>
<dbReference type="PANTHER" id="PTHR46429:SF1">
    <property type="entry name" value="23S RRNA (GUANOSINE-2'-O-)-METHYLTRANSFERASE RLMB"/>
    <property type="match status" value="1"/>
</dbReference>
<keyword evidence="1" id="KW-0489">Methyltransferase</keyword>
<dbReference type="SUPFAM" id="SSF75217">
    <property type="entry name" value="alpha/beta knot"/>
    <property type="match status" value="2"/>
</dbReference>
<dbReference type="GO" id="GO:0003723">
    <property type="term" value="F:RNA binding"/>
    <property type="evidence" value="ECO:0007669"/>
    <property type="project" value="InterPro"/>
</dbReference>
<feature type="domain" description="tRNA/rRNA methyltransferase SpoU type" evidence="3">
    <location>
        <begin position="28"/>
        <end position="107"/>
    </location>
</feature>
<dbReference type="InterPro" id="IPR004441">
    <property type="entry name" value="rRNA_MeTrfase_TrmH"/>
</dbReference>
<evidence type="ECO:0000313" key="4">
    <source>
        <dbReference type="EMBL" id="OGK43079.1"/>
    </source>
</evidence>
<feature type="domain" description="tRNA/rRNA methyltransferase SpoU type" evidence="3">
    <location>
        <begin position="127"/>
        <end position="219"/>
    </location>
</feature>
<dbReference type="AlphaFoldDB" id="A0A1F7II90"/>
<evidence type="ECO:0000256" key="2">
    <source>
        <dbReference type="ARBA" id="ARBA00022679"/>
    </source>
</evidence>
<dbReference type="PANTHER" id="PTHR46429">
    <property type="entry name" value="23S RRNA (GUANOSINE-2'-O-)-METHYLTRANSFERASE RLMB"/>
    <property type="match status" value="1"/>
</dbReference>
<proteinExistence type="predicted"/>
<dbReference type="EMBL" id="MGAI01000060">
    <property type="protein sequence ID" value="OGK43079.1"/>
    <property type="molecule type" value="Genomic_DNA"/>
</dbReference>
<evidence type="ECO:0000256" key="1">
    <source>
        <dbReference type="ARBA" id="ARBA00022603"/>
    </source>
</evidence>
<name>A0A1F7II90_9BACT</name>
<reference evidence="4 5" key="1">
    <citation type="journal article" date="2016" name="Nat. Commun.">
        <title>Thousands of microbial genomes shed light on interconnected biogeochemical processes in an aquifer system.</title>
        <authorList>
            <person name="Anantharaman K."/>
            <person name="Brown C.T."/>
            <person name="Hug L.A."/>
            <person name="Sharon I."/>
            <person name="Castelle C.J."/>
            <person name="Probst A.J."/>
            <person name="Thomas B.C."/>
            <person name="Singh A."/>
            <person name="Wilkins M.J."/>
            <person name="Karaoz U."/>
            <person name="Brodie E.L."/>
            <person name="Williams K.H."/>
            <person name="Hubbard S.S."/>
            <person name="Banfield J.F."/>
        </authorList>
    </citation>
    <scope>NUCLEOTIDE SEQUENCE [LARGE SCALE GENOMIC DNA]</scope>
</reference>
<dbReference type="GO" id="GO:0008173">
    <property type="term" value="F:RNA methyltransferase activity"/>
    <property type="evidence" value="ECO:0007669"/>
    <property type="project" value="InterPro"/>
</dbReference>
<gene>
    <name evidence="4" type="ORF">A3B40_02905</name>
</gene>
<dbReference type="InterPro" id="IPR029028">
    <property type="entry name" value="Alpha/beta_knot_MTases"/>
</dbReference>
<evidence type="ECO:0000313" key="5">
    <source>
        <dbReference type="Proteomes" id="UP000178040"/>
    </source>
</evidence>
<dbReference type="InterPro" id="IPR001537">
    <property type="entry name" value="SpoU_MeTrfase"/>
</dbReference>
<comment type="caution">
    <text evidence="4">The sequence shown here is derived from an EMBL/GenBank/DDBJ whole genome shotgun (WGS) entry which is preliminary data.</text>
</comment>
<dbReference type="InterPro" id="IPR029026">
    <property type="entry name" value="tRNA_m1G_MTases_N"/>
</dbReference>
<dbReference type="GO" id="GO:0032259">
    <property type="term" value="P:methylation"/>
    <property type="evidence" value="ECO:0007669"/>
    <property type="project" value="UniProtKB-KW"/>
</dbReference>
<organism evidence="4 5">
    <name type="scientific">Candidatus Roizmanbacteria bacterium RIFCSPLOWO2_01_FULL_37_16</name>
    <dbReference type="NCBI Taxonomy" id="1802058"/>
    <lineage>
        <taxon>Bacteria</taxon>
        <taxon>Candidatus Roizmaniibacteriota</taxon>
    </lineage>
</organism>
<sequence length="225" mass="25584">MKLNAQQLRDLEEKKAQGEIREIKRHPIFFILENIYDTYNIGGLFRLADAIAVAKIYLCGEMEIPPNHRIKKASIGTYKVVDWEYKKSVKEAIDDILKSTQYLIRHSGEERSDDSRIVVKNNDSGQAGMTMQIPKQVRNDNKTMEQFNNETMIVAVEQHVKAIPYTKASYSLPLALVFGNESYGVTPETLKKVDQIVEIPMFGINKSLNVIVSAAIVSYWVMGKL</sequence>
<dbReference type="Gene3D" id="3.40.1280.10">
    <property type="match status" value="1"/>
</dbReference>
<dbReference type="Proteomes" id="UP000178040">
    <property type="component" value="Unassembled WGS sequence"/>
</dbReference>
<keyword evidence="2" id="KW-0808">Transferase</keyword>